<dbReference type="SUPFAM" id="SSF52210">
    <property type="entry name" value="Succinyl-CoA synthetase domains"/>
    <property type="match status" value="2"/>
</dbReference>
<dbReference type="InterPro" id="IPR000182">
    <property type="entry name" value="GNAT_dom"/>
</dbReference>
<accession>A0A316TFR9</accession>
<dbReference type="Gene3D" id="3.40.630.30">
    <property type="match status" value="1"/>
</dbReference>
<feature type="compositionally biased region" description="Basic and acidic residues" evidence="1">
    <location>
        <begin position="124"/>
        <end position="134"/>
    </location>
</feature>
<protein>
    <submittedName>
        <fullName evidence="3">GNAT family N-acetyltransferase</fullName>
    </submittedName>
</protein>
<reference evidence="3 4" key="1">
    <citation type="submission" date="2018-05" db="EMBL/GenBank/DDBJ databases">
        <title>Nocardioides silvaticus genome.</title>
        <authorList>
            <person name="Li C."/>
            <person name="Wang G."/>
        </authorList>
    </citation>
    <scope>NUCLEOTIDE SEQUENCE [LARGE SCALE GENOMIC DNA]</scope>
    <source>
        <strain evidence="3 4">CCTCC AB 2018079</strain>
    </source>
</reference>
<dbReference type="PANTHER" id="PTHR42793:SF1">
    <property type="entry name" value="PEPTIDYL-LYSINE N-ACETYLTRANSFERASE PATZ"/>
    <property type="match status" value="1"/>
</dbReference>
<dbReference type="InterPro" id="IPR016102">
    <property type="entry name" value="Succinyl-CoA_synth-like"/>
</dbReference>
<dbReference type="PANTHER" id="PTHR42793">
    <property type="entry name" value="COA BINDING DOMAIN CONTAINING PROTEIN"/>
    <property type="match status" value="1"/>
</dbReference>
<organism evidence="3 4">
    <name type="scientific">Nocardioides silvaticus</name>
    <dbReference type="NCBI Taxonomy" id="2201891"/>
    <lineage>
        <taxon>Bacteria</taxon>
        <taxon>Bacillati</taxon>
        <taxon>Actinomycetota</taxon>
        <taxon>Actinomycetes</taxon>
        <taxon>Propionibacteriales</taxon>
        <taxon>Nocardioidaceae</taxon>
        <taxon>Nocardioides</taxon>
    </lineage>
</organism>
<feature type="region of interest" description="Disordered" evidence="1">
    <location>
        <begin position="115"/>
        <end position="156"/>
    </location>
</feature>
<feature type="domain" description="N-acetyltransferase" evidence="2">
    <location>
        <begin position="329"/>
        <end position="479"/>
    </location>
</feature>
<dbReference type="SMART" id="SM00881">
    <property type="entry name" value="CoA_binding"/>
    <property type="match status" value="1"/>
</dbReference>
<keyword evidence="3" id="KW-0808">Transferase</keyword>
<dbReference type="SUPFAM" id="SSF55729">
    <property type="entry name" value="Acyl-CoA N-acyltransferases (Nat)"/>
    <property type="match status" value="1"/>
</dbReference>
<dbReference type="PROSITE" id="PS51186">
    <property type="entry name" value="GNAT"/>
    <property type="match status" value="1"/>
</dbReference>
<dbReference type="InterPro" id="IPR003781">
    <property type="entry name" value="CoA-bd"/>
</dbReference>
<dbReference type="AlphaFoldDB" id="A0A316TFR9"/>
<dbReference type="Pfam" id="PF13607">
    <property type="entry name" value="Succ_CoA_lig"/>
    <property type="match status" value="1"/>
</dbReference>
<dbReference type="GO" id="GO:0016747">
    <property type="term" value="F:acyltransferase activity, transferring groups other than amino-acyl groups"/>
    <property type="evidence" value="ECO:0007669"/>
    <property type="project" value="InterPro"/>
</dbReference>
<evidence type="ECO:0000256" key="1">
    <source>
        <dbReference type="SAM" id="MobiDB-lite"/>
    </source>
</evidence>
<name>A0A316TFR9_9ACTN</name>
<dbReference type="Gene3D" id="3.40.50.720">
    <property type="entry name" value="NAD(P)-binding Rossmann-like Domain"/>
    <property type="match status" value="1"/>
</dbReference>
<dbReference type="Pfam" id="PF13380">
    <property type="entry name" value="CoA_binding_2"/>
    <property type="match status" value="1"/>
</dbReference>
<dbReference type="Gene3D" id="3.40.50.261">
    <property type="entry name" value="Succinyl-CoA synthetase domains"/>
    <property type="match status" value="2"/>
</dbReference>
<evidence type="ECO:0000313" key="3">
    <source>
        <dbReference type="EMBL" id="PWN03327.1"/>
    </source>
</evidence>
<dbReference type="InterPro" id="IPR036291">
    <property type="entry name" value="NAD(P)-bd_dom_sf"/>
</dbReference>
<proteinExistence type="predicted"/>
<dbReference type="SUPFAM" id="SSF51735">
    <property type="entry name" value="NAD(P)-binding Rossmann-fold domains"/>
    <property type="match status" value="1"/>
</dbReference>
<dbReference type="InterPro" id="IPR013815">
    <property type="entry name" value="ATP_grasp_subdomain_1"/>
</dbReference>
<gene>
    <name evidence="3" type="ORF">DJ010_09465</name>
</gene>
<dbReference type="InterPro" id="IPR016181">
    <property type="entry name" value="Acyl_CoA_acyltransferase"/>
</dbReference>
<evidence type="ECO:0000313" key="4">
    <source>
        <dbReference type="Proteomes" id="UP000245507"/>
    </source>
</evidence>
<evidence type="ECO:0000259" key="2">
    <source>
        <dbReference type="PROSITE" id="PS51186"/>
    </source>
</evidence>
<dbReference type="Proteomes" id="UP000245507">
    <property type="component" value="Unassembled WGS sequence"/>
</dbReference>
<comment type="caution">
    <text evidence="3">The sequence shown here is derived from an EMBL/GenBank/DDBJ whole genome shotgun (WGS) entry which is preliminary data.</text>
</comment>
<sequence>MPAHDDQVPRAVAARECLVDETVAEQQRHLDVGILLAEAGDGLREEHPQLLELGFVQDLTRRLAEAGRGGDGVPEAVHDGERLAVERRLVERELDDGQRLGAAVRAHDDAAGLLVGAGTADDDGAARGPHDRGADGAQEQGPDGAPTSGPDHQEVGLGGEVSQHLARVADDDVSADLDLRRLASSEHRCRFCDVPDLGDDAVSAVGVGAGDDAGPPDFVRAGRGGGGDHGQRPLLAPGLVRRPPHRAVRMGRAVDADDDASGRDREAVLRHVLIVLPAVPDAPRPESLAARDLGPSCRVRRSAEHRSVTTESEIGLPSADVLMSDGGLAVVRRVRPEDGPDLYELHDRVSDDSVWLRFFSVSRQAGRQYVDKLLGSQDTIALVAEVDGRVAALATAEPVGPEVCEVAFLVADDQRGRGLGTLLLEHLAADARDRGFAVLEARVLRDNHRMLQVFADAGFELARRFDGGEEVLRMPTAVTPVIQAAADEREFASERRSLEPLLAPQGVVVYGSRRDGSGIGGAVISAITSGGFTGSLVVVHPASPVVAGLPAHTRAGDAGVAVDLAVIAVPAEGVLAALEDAAAAGVRAAVIISSGFQEMGRRGADLQHELVLMARRRGIRLVGPNGLGLICNDPDIRLHATFGGLVPASGGVAMASQSGGVGIALMDLLSKAGVGLRYFVSLGNKADVSGNDLLAAWYDDERVTCAALYLESFGNARKFARFARRFSERKPLVAVVGGRSVGGRRAGSSHTAAAASPAAGVRALFAQAGVISCKDAEELADTTVLLTRAALPAGNRVAIISNAGGMGVLAADIASDEQLEVVELSPGLQQHVGRLVNQTTGTANPIDAGAGAEADQVADIADVVMRSGEVDAVVAVLVATGTNDLDATAEALAAVQQRHPLWPLLVVPLGAGEIERSDVAVFRSSAGAIGALGRVARYTAWRRIQRQDPELTDPAIVRRTRAAARRLLESGTDTGWTSAASARQLLAAYDIDLTGRLAAGPRAAATAADDLGFPVAVKLADADVVHKTDLGLVRTGLRTPDEVEAAVDDFECRLAHECTVLVQPMVSGVELAFGVVRDPSFGPMVMIAAGGVAVDALDDRAFLLPPFHESDVLRVLRALRVWPLLDGFRGAPPAATAEAAELAVRLGRLALDVPEVTEVDLNPVMVGPERCFVVDAKVRLRPAPDAATDGPRQLRRA</sequence>
<dbReference type="InterPro" id="IPR032875">
    <property type="entry name" value="Succ_CoA_lig_flav_dom"/>
</dbReference>
<dbReference type="SUPFAM" id="SSF56059">
    <property type="entry name" value="Glutathione synthetase ATP-binding domain-like"/>
    <property type="match status" value="1"/>
</dbReference>
<dbReference type="Gene3D" id="3.30.470.20">
    <property type="entry name" value="ATP-grasp fold, B domain"/>
    <property type="match status" value="1"/>
</dbReference>
<dbReference type="Pfam" id="PF00583">
    <property type="entry name" value="Acetyltransf_1"/>
    <property type="match status" value="1"/>
</dbReference>
<dbReference type="EMBL" id="QGDD01000003">
    <property type="protein sequence ID" value="PWN03327.1"/>
    <property type="molecule type" value="Genomic_DNA"/>
</dbReference>
<dbReference type="CDD" id="cd04301">
    <property type="entry name" value="NAT_SF"/>
    <property type="match status" value="1"/>
</dbReference>
<keyword evidence="4" id="KW-1185">Reference proteome</keyword>
<dbReference type="GO" id="GO:0005524">
    <property type="term" value="F:ATP binding"/>
    <property type="evidence" value="ECO:0007669"/>
    <property type="project" value="InterPro"/>
</dbReference>
<dbReference type="Pfam" id="PF13549">
    <property type="entry name" value="ATP-grasp_5"/>
    <property type="match status" value="1"/>
</dbReference>
<dbReference type="Gene3D" id="3.30.1490.20">
    <property type="entry name" value="ATP-grasp fold, A domain"/>
    <property type="match status" value="1"/>
</dbReference>